<dbReference type="PANTHER" id="PTHR30163">
    <property type="entry name" value="MEMBRANE-BOUND LYTIC MUREIN TRANSGLYCOSYLASE B"/>
    <property type="match status" value="1"/>
</dbReference>
<dbReference type="InterPro" id="IPR031304">
    <property type="entry name" value="SLT_2"/>
</dbReference>
<protein>
    <submittedName>
        <fullName evidence="2">Lytic murein transglycosylase</fullName>
    </submittedName>
</protein>
<dbReference type="Gene3D" id="1.10.530.10">
    <property type="match status" value="1"/>
</dbReference>
<evidence type="ECO:0000259" key="1">
    <source>
        <dbReference type="Pfam" id="PF13406"/>
    </source>
</evidence>
<dbReference type="SUPFAM" id="SSF53955">
    <property type="entry name" value="Lysozyme-like"/>
    <property type="match status" value="1"/>
</dbReference>
<dbReference type="PANTHER" id="PTHR30163:SF8">
    <property type="entry name" value="LYTIC MUREIN TRANSGLYCOSYLASE"/>
    <property type="match status" value="1"/>
</dbReference>
<dbReference type="CDD" id="cd13399">
    <property type="entry name" value="Slt35-like"/>
    <property type="match status" value="1"/>
</dbReference>
<dbReference type="AlphaFoldDB" id="A0A938B1G4"/>
<dbReference type="GO" id="GO:0008933">
    <property type="term" value="F:peptidoglycan lytic transglycosylase activity"/>
    <property type="evidence" value="ECO:0007669"/>
    <property type="project" value="TreeGrafter"/>
</dbReference>
<evidence type="ECO:0000313" key="2">
    <source>
        <dbReference type="EMBL" id="MBM3224922.1"/>
    </source>
</evidence>
<dbReference type="Pfam" id="PF13406">
    <property type="entry name" value="SLT_2"/>
    <property type="match status" value="1"/>
</dbReference>
<dbReference type="NCBIfam" id="TIGR02283">
    <property type="entry name" value="MltB_2"/>
    <property type="match status" value="1"/>
</dbReference>
<dbReference type="InterPro" id="IPR043426">
    <property type="entry name" value="MltB-like"/>
</dbReference>
<dbReference type="FunFam" id="1.10.8.350:FF:000001">
    <property type="entry name" value="Lytic murein transglycosylase B"/>
    <property type="match status" value="1"/>
</dbReference>
<gene>
    <name evidence="2" type="ORF">FJZ47_14115</name>
</gene>
<dbReference type="Proteomes" id="UP000712673">
    <property type="component" value="Unassembled WGS sequence"/>
</dbReference>
<dbReference type="InterPro" id="IPR023346">
    <property type="entry name" value="Lysozyme-like_dom_sf"/>
</dbReference>
<reference evidence="2" key="1">
    <citation type="submission" date="2019-03" db="EMBL/GenBank/DDBJ databases">
        <title>Lake Tanganyika Metagenome-Assembled Genomes (MAGs).</title>
        <authorList>
            <person name="Tran P."/>
        </authorList>
    </citation>
    <scope>NUCLEOTIDE SEQUENCE</scope>
    <source>
        <strain evidence="2">K_DeepCast_65m_m2_066</strain>
    </source>
</reference>
<comment type="caution">
    <text evidence="2">The sequence shown here is derived from an EMBL/GenBank/DDBJ whole genome shotgun (WGS) entry which is preliminary data.</text>
</comment>
<sequence>MAQALRLYAFLGMLLSAVWCPLAVAQQRDFIAWLQDVRAEAMRLGVRPQTLDSALTGLQPVPRVIELDRKQPDDTLTYAQYLDRILPASRVQKGLRLLQEHRGRLQEIGTKYGVSPGMIVALWGIETDFGRATGNFPVLASLATLAYDGRRSAFFRGELFNALRIVDAGHIRPEAMTGSWAGAMGQNQFMPSSFLQYAVDHDGDGRKDIWSTLVDVFASTANYLASSGWRGREPWGHRVALPADFDVARQKEAGEQTLA</sequence>
<feature type="domain" description="Transglycosylase SLT" evidence="1">
    <location>
        <begin position="30"/>
        <end position="253"/>
    </location>
</feature>
<dbReference type="EMBL" id="VGLS01000438">
    <property type="protein sequence ID" value="MBM3224922.1"/>
    <property type="molecule type" value="Genomic_DNA"/>
</dbReference>
<proteinExistence type="predicted"/>
<name>A0A938B1G4_UNCTE</name>
<feature type="non-terminal residue" evidence="2">
    <location>
        <position position="259"/>
    </location>
</feature>
<evidence type="ECO:0000313" key="3">
    <source>
        <dbReference type="Proteomes" id="UP000712673"/>
    </source>
</evidence>
<organism evidence="2 3">
    <name type="scientific">Tectimicrobiota bacterium</name>
    <dbReference type="NCBI Taxonomy" id="2528274"/>
    <lineage>
        <taxon>Bacteria</taxon>
        <taxon>Pseudomonadati</taxon>
        <taxon>Nitrospinota/Tectimicrobiota group</taxon>
        <taxon>Candidatus Tectimicrobiota</taxon>
    </lineage>
</organism>
<dbReference type="InterPro" id="IPR011970">
    <property type="entry name" value="MltB_2"/>
</dbReference>
<dbReference type="Gene3D" id="1.10.8.350">
    <property type="entry name" value="Bacterial muramidase"/>
    <property type="match status" value="1"/>
</dbReference>
<accession>A0A938B1G4</accession>
<dbReference type="GO" id="GO:0009253">
    <property type="term" value="P:peptidoglycan catabolic process"/>
    <property type="evidence" value="ECO:0007669"/>
    <property type="project" value="TreeGrafter"/>
</dbReference>